<dbReference type="Proteomes" id="UP000253507">
    <property type="component" value="Unassembled WGS sequence"/>
</dbReference>
<feature type="signal peptide" evidence="1">
    <location>
        <begin position="1"/>
        <end position="36"/>
    </location>
</feature>
<accession>A0A367EAX7</accession>
<dbReference type="InterPro" id="IPR009003">
    <property type="entry name" value="Peptidase_S1_PA"/>
</dbReference>
<dbReference type="EMBL" id="QOIM01000042">
    <property type="protein sequence ID" value="RCG14882.1"/>
    <property type="molecule type" value="Genomic_DNA"/>
</dbReference>
<dbReference type="OrthoDB" id="3507155at2"/>
<organism evidence="2 3">
    <name type="scientific">Streptomyces reniochalinae</name>
    <dbReference type="NCBI Taxonomy" id="2250578"/>
    <lineage>
        <taxon>Bacteria</taxon>
        <taxon>Bacillati</taxon>
        <taxon>Actinomycetota</taxon>
        <taxon>Actinomycetes</taxon>
        <taxon>Kitasatosporales</taxon>
        <taxon>Streptomycetaceae</taxon>
        <taxon>Streptomyces</taxon>
    </lineage>
</organism>
<evidence type="ECO:0000313" key="2">
    <source>
        <dbReference type="EMBL" id="RCG14882.1"/>
    </source>
</evidence>
<feature type="chain" id="PRO_5016842463" description="Serine protease" evidence="1">
    <location>
        <begin position="37"/>
        <end position="292"/>
    </location>
</feature>
<evidence type="ECO:0000313" key="3">
    <source>
        <dbReference type="Proteomes" id="UP000253507"/>
    </source>
</evidence>
<evidence type="ECO:0008006" key="4">
    <source>
        <dbReference type="Google" id="ProtNLM"/>
    </source>
</evidence>
<dbReference type="Gene3D" id="2.40.10.10">
    <property type="entry name" value="Trypsin-like serine proteases"/>
    <property type="match status" value="2"/>
</dbReference>
<sequence>MKHRSRGISKKKVMALAGASATLVTAGLLVNTTAHADPVDQPDPTGGVLADYLQKNSDGSLRTNGQGGYFVETPYTDNSTASKVGPLYVGEDFNGSGCTATVLDSPSGQLAITAEHCTNNIQDGKTVKFAPAATGSSLPIGGWYVDKSFSSTEEVDGSAPDVAVLAIRKNDGKTISEETGGGLKVHSGVSEGESVKGTLLGYPVPDPYGGDTMAACIGDYTYHPGEGRSAISRVDDQEECQIGGGASGGPYLTPSDGDDPEIITVLNSNGGSAISDTVPALVDEAEKWIEQN</sequence>
<keyword evidence="1" id="KW-0732">Signal</keyword>
<dbReference type="RefSeq" id="WP_114018447.1">
    <property type="nucleotide sequence ID" value="NZ_QOIM01000042.1"/>
</dbReference>
<reference evidence="2 3" key="1">
    <citation type="submission" date="2018-06" db="EMBL/GenBank/DDBJ databases">
        <title>Streptomyces reniochalinae sp. nov. and Streptomyces diacarnus sp. nov. from marine sponges.</title>
        <authorList>
            <person name="Li L."/>
        </authorList>
    </citation>
    <scope>NUCLEOTIDE SEQUENCE [LARGE SCALE GENOMIC DNA]</scope>
    <source>
        <strain evidence="2 3">LHW50302</strain>
    </source>
</reference>
<comment type="caution">
    <text evidence="2">The sequence shown here is derived from an EMBL/GenBank/DDBJ whole genome shotgun (WGS) entry which is preliminary data.</text>
</comment>
<name>A0A367EAX7_9ACTN</name>
<keyword evidence="3" id="KW-1185">Reference proteome</keyword>
<dbReference type="SUPFAM" id="SSF50494">
    <property type="entry name" value="Trypsin-like serine proteases"/>
    <property type="match status" value="1"/>
</dbReference>
<gene>
    <name evidence="2" type="ORF">DQ392_27785</name>
</gene>
<dbReference type="InterPro" id="IPR043504">
    <property type="entry name" value="Peptidase_S1_PA_chymotrypsin"/>
</dbReference>
<proteinExistence type="predicted"/>
<evidence type="ECO:0000256" key="1">
    <source>
        <dbReference type="SAM" id="SignalP"/>
    </source>
</evidence>
<protein>
    <recommendedName>
        <fullName evidence="4">Serine protease</fullName>
    </recommendedName>
</protein>
<dbReference type="AlphaFoldDB" id="A0A367EAX7"/>